<sequence length="633" mass="65214">MQKRIMRFFSLTVFVLLLSALSQASAFAATAQGTSSTGINPYSPAYQHSYRHGVVPTISQNNKMKSYSQMHPAVTGNTLGYGGGIDGIGVTSGHEKVYLIFYGTQWGTQSTDSNGNLTFSNDPKSGAPLLQQMFKGLGTGNELWSGVMTQYCDGSGVATGASSCPSGAAHVGYPTNGALSGVWYDNSAASPSAASGHQLAVEAINAAAHFNNTTAASNRYAQYVVLSPTGANPDNYKTGGFCAWHDYNGDTTLSGGAASSPYGDIAFTNMPYVMDQGTSCGQNFVNPNGTDDGYTMVEGHEYAETITDQNPAGGWTASSGQENADECAWISTGQGASANVTMGNGTYAMQSTWSNDTNRCDISHSIIGGGSGGNDFSISANPSSLSIAPGSNGTSTISTAVTSGSAGTVSLTASVSPSGPTASLSPTSVTAGNSSTLTVSVGSTVASGTYTVTVSGTEGSANHSTSVTVTVGSGGGGSNIITNGGFESGSSSWTQSSTGGYQIVDPSNPHTGSYSAYLCGYNYCTDTIYQTVTIPSTATKVVLSYWTYISTSESGSTCYDYFYARLRTSTGSVISTPQQQCNANTHGWTKYSFDVTSALSSYKGQQVQVYFAGTTDSSLVTNFYVDDVALTVS</sequence>
<feature type="chain" id="PRO_5045873862" description="MAM domain-containing protein" evidence="1">
    <location>
        <begin position="29"/>
        <end position="633"/>
    </location>
</feature>
<reference evidence="2 3" key="1">
    <citation type="journal article" date="2021" name="Int. J. Syst. Evol. Microbiol.">
        <title>Reticulibacter mediterranei gen. nov., sp. nov., within the new family Reticulibacteraceae fam. nov., and Ktedonospora formicarum gen. nov., sp. nov., Ktedonobacter robiniae sp. nov., Dictyobacter formicarum sp. nov. and Dictyobacter arantiisoli sp. nov., belonging to the class Ktedonobacteria.</title>
        <authorList>
            <person name="Yabe S."/>
            <person name="Zheng Y."/>
            <person name="Wang C.M."/>
            <person name="Sakai Y."/>
            <person name="Abe K."/>
            <person name="Yokota A."/>
            <person name="Donadio S."/>
            <person name="Cavaletti L."/>
            <person name="Monciardini P."/>
        </authorList>
    </citation>
    <scope>NUCLEOTIDE SEQUENCE [LARGE SCALE GENOMIC DNA]</scope>
    <source>
        <strain evidence="2 3">SOSP1-9</strain>
    </source>
</reference>
<comment type="caution">
    <text evidence="2">The sequence shown here is derived from an EMBL/GenBank/DDBJ whole genome shotgun (WGS) entry which is preliminary data.</text>
</comment>
<dbReference type="Gene3D" id="2.60.120.260">
    <property type="entry name" value="Galactose-binding domain-like"/>
    <property type="match status" value="1"/>
</dbReference>
<evidence type="ECO:0008006" key="4">
    <source>
        <dbReference type="Google" id="ProtNLM"/>
    </source>
</evidence>
<gene>
    <name evidence="2" type="ORF">KSZ_29660</name>
</gene>
<keyword evidence="1" id="KW-0732">Signal</keyword>
<dbReference type="SUPFAM" id="SSF49785">
    <property type="entry name" value="Galactose-binding domain-like"/>
    <property type="match status" value="1"/>
</dbReference>
<name>A0ABQ3VGQ4_9CHLR</name>
<dbReference type="Proteomes" id="UP000635565">
    <property type="component" value="Unassembled WGS sequence"/>
</dbReference>
<accession>A0ABQ3VGQ4</accession>
<evidence type="ECO:0000256" key="1">
    <source>
        <dbReference type="SAM" id="SignalP"/>
    </source>
</evidence>
<dbReference type="InterPro" id="IPR008979">
    <property type="entry name" value="Galactose-bd-like_sf"/>
</dbReference>
<dbReference type="EMBL" id="BNJJ01000007">
    <property type="protein sequence ID" value="GHO84960.1"/>
    <property type="molecule type" value="Genomic_DNA"/>
</dbReference>
<feature type="signal peptide" evidence="1">
    <location>
        <begin position="1"/>
        <end position="28"/>
    </location>
</feature>
<protein>
    <recommendedName>
        <fullName evidence="4">MAM domain-containing protein</fullName>
    </recommendedName>
</protein>
<keyword evidence="3" id="KW-1185">Reference proteome</keyword>
<organism evidence="2 3">
    <name type="scientific">Dictyobacter formicarum</name>
    <dbReference type="NCBI Taxonomy" id="2778368"/>
    <lineage>
        <taxon>Bacteria</taxon>
        <taxon>Bacillati</taxon>
        <taxon>Chloroflexota</taxon>
        <taxon>Ktedonobacteria</taxon>
        <taxon>Ktedonobacterales</taxon>
        <taxon>Dictyobacteraceae</taxon>
        <taxon>Dictyobacter</taxon>
    </lineage>
</organism>
<evidence type="ECO:0000313" key="3">
    <source>
        <dbReference type="Proteomes" id="UP000635565"/>
    </source>
</evidence>
<proteinExistence type="predicted"/>
<evidence type="ECO:0000313" key="2">
    <source>
        <dbReference type="EMBL" id="GHO84960.1"/>
    </source>
</evidence>
<dbReference type="RefSeq" id="WP_201362581.1">
    <property type="nucleotide sequence ID" value="NZ_BNJJ01000007.1"/>
</dbReference>